<dbReference type="Proteomes" id="UP000825729">
    <property type="component" value="Unassembled WGS sequence"/>
</dbReference>
<dbReference type="EMBL" id="JAINDJ010000002">
    <property type="protein sequence ID" value="KAG9456324.1"/>
    <property type="molecule type" value="Genomic_DNA"/>
</dbReference>
<organism evidence="2 3">
    <name type="scientific">Aristolochia fimbriata</name>
    <name type="common">White veined hardy Dutchman's pipe vine</name>
    <dbReference type="NCBI Taxonomy" id="158543"/>
    <lineage>
        <taxon>Eukaryota</taxon>
        <taxon>Viridiplantae</taxon>
        <taxon>Streptophyta</taxon>
        <taxon>Embryophyta</taxon>
        <taxon>Tracheophyta</taxon>
        <taxon>Spermatophyta</taxon>
        <taxon>Magnoliopsida</taxon>
        <taxon>Magnoliidae</taxon>
        <taxon>Piperales</taxon>
        <taxon>Aristolochiaceae</taxon>
        <taxon>Aristolochia</taxon>
    </lineage>
</organism>
<name>A0AAV7F6U4_ARIFI</name>
<reference evidence="2 3" key="1">
    <citation type="submission" date="2021-07" db="EMBL/GenBank/DDBJ databases">
        <title>The Aristolochia fimbriata genome: insights into angiosperm evolution, floral development and chemical biosynthesis.</title>
        <authorList>
            <person name="Jiao Y."/>
        </authorList>
    </citation>
    <scope>NUCLEOTIDE SEQUENCE [LARGE SCALE GENOMIC DNA]</scope>
    <source>
        <strain evidence="2">IBCAS-2021</strain>
        <tissue evidence="2">Leaf</tissue>
    </source>
</reference>
<dbReference type="InterPro" id="IPR025322">
    <property type="entry name" value="PADRE_dom"/>
</dbReference>
<accession>A0AAV7F6U4</accession>
<gene>
    <name evidence="2" type="ORF">H6P81_000832</name>
</gene>
<evidence type="ECO:0000313" key="2">
    <source>
        <dbReference type="EMBL" id="KAG9456324.1"/>
    </source>
</evidence>
<dbReference type="Pfam" id="PF14009">
    <property type="entry name" value="PADRE"/>
    <property type="match status" value="1"/>
</dbReference>
<feature type="region of interest" description="Disordered" evidence="1">
    <location>
        <begin position="28"/>
        <end position="70"/>
    </location>
</feature>
<keyword evidence="3" id="KW-1185">Reference proteome</keyword>
<protein>
    <submittedName>
        <fullName evidence="2">Uncharacterized protein</fullName>
    </submittedName>
</protein>
<evidence type="ECO:0000256" key="1">
    <source>
        <dbReference type="SAM" id="MobiDB-lite"/>
    </source>
</evidence>
<sequence length="177" mass="20136">MGGTGRVEFFFFYIIRLGLREGDPRERLHGRVRRRGDGEGSSGEDEQKKLRALHLPPSSSPGSTPPLRREDHLEKGRLYFLVSRSSLDTNPSPSDLATLVANLTAIAKRGRKNIDGSRRRRSRLLSKRVRPVLVELGNGSTAGTHLMHSRKPRRARRRYWKPTLEMIQEDFSILPLS</sequence>
<feature type="compositionally biased region" description="Low complexity" evidence="1">
    <location>
        <begin position="56"/>
        <end position="66"/>
    </location>
</feature>
<dbReference type="AlphaFoldDB" id="A0AAV7F6U4"/>
<proteinExistence type="predicted"/>
<comment type="caution">
    <text evidence="2">The sequence shown here is derived from an EMBL/GenBank/DDBJ whole genome shotgun (WGS) entry which is preliminary data.</text>
</comment>
<evidence type="ECO:0000313" key="3">
    <source>
        <dbReference type="Proteomes" id="UP000825729"/>
    </source>
</evidence>